<dbReference type="GO" id="GO:0051753">
    <property type="term" value="F:mannan synthase activity"/>
    <property type="evidence" value="ECO:0007669"/>
    <property type="project" value="UniProtKB-ARBA"/>
</dbReference>
<reference evidence="15" key="1">
    <citation type="journal article" date="2016" name="Nat. Genet.">
        <title>A high-quality carrot genome assembly provides new insights into carotenoid accumulation and asterid genome evolution.</title>
        <authorList>
            <person name="Iorizzo M."/>
            <person name="Ellison S."/>
            <person name="Senalik D."/>
            <person name="Zeng P."/>
            <person name="Satapoomin P."/>
            <person name="Huang J."/>
            <person name="Bowman M."/>
            <person name="Iovene M."/>
            <person name="Sanseverino W."/>
            <person name="Cavagnaro P."/>
            <person name="Yildiz M."/>
            <person name="Macko-Podgorni A."/>
            <person name="Moranska E."/>
            <person name="Grzebelus E."/>
            <person name="Grzebelus D."/>
            <person name="Ashrafi H."/>
            <person name="Zheng Z."/>
            <person name="Cheng S."/>
            <person name="Spooner D."/>
            <person name="Van Deynze A."/>
            <person name="Simon P."/>
        </authorList>
    </citation>
    <scope>NUCLEOTIDE SEQUENCE</scope>
    <source>
        <tissue evidence="15">Leaf</tissue>
    </source>
</reference>
<comment type="similarity">
    <text evidence="9">Belongs to the glycosyltransferase 2 family. Plant cellulose synthase-like D subfamily.</text>
</comment>
<dbReference type="GO" id="GO:0071555">
    <property type="term" value="P:cell wall organization"/>
    <property type="evidence" value="ECO:0007669"/>
    <property type="project" value="UniProtKB-KW"/>
</dbReference>
<evidence type="ECO:0008006" key="17">
    <source>
        <dbReference type="Google" id="ProtNLM"/>
    </source>
</evidence>
<reference evidence="15" key="2">
    <citation type="submission" date="2022-03" db="EMBL/GenBank/DDBJ databases">
        <title>Draft title - Genomic analysis of global carrot germplasm unveils the trajectory of domestication and the origin of high carotenoid orange carrot.</title>
        <authorList>
            <person name="Iorizzo M."/>
            <person name="Ellison S."/>
            <person name="Senalik D."/>
            <person name="Macko-Podgorni A."/>
            <person name="Grzebelus D."/>
            <person name="Bostan H."/>
            <person name="Rolling W."/>
            <person name="Curaba J."/>
            <person name="Simon P."/>
        </authorList>
    </citation>
    <scope>NUCLEOTIDE SEQUENCE</scope>
    <source>
        <tissue evidence="15">Leaf</tissue>
    </source>
</reference>
<feature type="transmembrane region" description="Helical" evidence="14">
    <location>
        <begin position="956"/>
        <end position="973"/>
    </location>
</feature>
<evidence type="ECO:0000256" key="2">
    <source>
        <dbReference type="ARBA" id="ARBA00022676"/>
    </source>
</evidence>
<protein>
    <recommendedName>
        <fullName evidence="17">Cellulose synthase-like protein D3</fullName>
    </recommendedName>
</protein>
<feature type="transmembrane region" description="Helical" evidence="14">
    <location>
        <begin position="317"/>
        <end position="336"/>
    </location>
</feature>
<evidence type="ECO:0000313" key="16">
    <source>
        <dbReference type="Proteomes" id="UP000077755"/>
    </source>
</evidence>
<feature type="transmembrane region" description="Helical" evidence="14">
    <location>
        <begin position="1108"/>
        <end position="1128"/>
    </location>
</feature>
<feature type="transmembrane region" description="Helical" evidence="14">
    <location>
        <begin position="284"/>
        <end position="305"/>
    </location>
</feature>
<dbReference type="EMBL" id="CP093346">
    <property type="protein sequence ID" value="WOG97000.1"/>
    <property type="molecule type" value="Genomic_DNA"/>
</dbReference>
<dbReference type="InterPro" id="IPR005150">
    <property type="entry name" value="Cellulose_synth"/>
</dbReference>
<keyword evidence="7 14" id="KW-0472">Membrane</keyword>
<keyword evidence="16" id="KW-1185">Reference proteome</keyword>
<dbReference type="GO" id="GO:0000139">
    <property type="term" value="C:Golgi membrane"/>
    <property type="evidence" value="ECO:0007669"/>
    <property type="project" value="UniProtKB-SubCell"/>
</dbReference>
<evidence type="ECO:0000256" key="14">
    <source>
        <dbReference type="SAM" id="Phobius"/>
    </source>
</evidence>
<feature type="binding site" evidence="12">
    <location>
        <position position="609"/>
    </location>
    <ligand>
        <name>Mn(2+)</name>
        <dbReference type="ChEBI" id="CHEBI:29035"/>
    </ligand>
</feature>
<dbReference type="Pfam" id="PF03552">
    <property type="entry name" value="Cellulose_synt"/>
    <property type="match status" value="1"/>
</dbReference>
<keyword evidence="5 14" id="KW-1133">Transmembrane helix</keyword>
<feature type="compositionally biased region" description="Polar residues" evidence="13">
    <location>
        <begin position="1"/>
        <end position="15"/>
    </location>
</feature>
<dbReference type="SUPFAM" id="SSF57850">
    <property type="entry name" value="RING/U-box"/>
    <property type="match status" value="1"/>
</dbReference>
<keyword evidence="2" id="KW-0328">Glycosyltransferase</keyword>
<dbReference type="InterPro" id="IPR013083">
    <property type="entry name" value="Znf_RING/FYVE/PHD"/>
</dbReference>
<dbReference type="InterPro" id="IPR029044">
    <property type="entry name" value="Nucleotide-diphossugar_trans"/>
</dbReference>
<dbReference type="KEGG" id="dcr:108218934"/>
<name>A0AAF0WZV1_DAUCS</name>
<dbReference type="FunFam" id="3.90.550.10:FF:000040">
    <property type="entry name" value="cellulose synthase-like protein D3"/>
    <property type="match status" value="1"/>
</dbReference>
<dbReference type="GO" id="GO:0016760">
    <property type="term" value="F:cellulose synthase (UDP-forming) activity"/>
    <property type="evidence" value="ECO:0007669"/>
    <property type="project" value="InterPro"/>
</dbReference>
<feature type="active site" evidence="10">
    <location>
        <position position="416"/>
    </location>
</feature>
<evidence type="ECO:0000256" key="6">
    <source>
        <dbReference type="ARBA" id="ARBA00023034"/>
    </source>
</evidence>
<gene>
    <name evidence="15" type="ORF">DCAR_0416339</name>
</gene>
<evidence type="ECO:0000256" key="11">
    <source>
        <dbReference type="PIRSR" id="PIRSR605150-2"/>
    </source>
</evidence>
<dbReference type="Proteomes" id="UP000077755">
    <property type="component" value="Chromosome 4"/>
</dbReference>
<dbReference type="AlphaFoldDB" id="A0AAF0WZV1"/>
<feature type="binding site" evidence="11">
    <location>
        <position position="608"/>
    </location>
    <ligand>
        <name>UDP-alpha-D-glucose</name>
        <dbReference type="ChEBI" id="CHEBI:58885"/>
    </ligand>
</feature>
<dbReference type="PANTHER" id="PTHR13301">
    <property type="entry name" value="X-BOX TRANSCRIPTION FACTOR-RELATED"/>
    <property type="match status" value="1"/>
</dbReference>
<evidence type="ECO:0000256" key="7">
    <source>
        <dbReference type="ARBA" id="ARBA00023136"/>
    </source>
</evidence>
<evidence type="ECO:0000256" key="4">
    <source>
        <dbReference type="ARBA" id="ARBA00022692"/>
    </source>
</evidence>
<feature type="binding site" evidence="11">
    <location>
        <position position="387"/>
    </location>
    <ligand>
        <name>UDP-alpha-D-glucose</name>
        <dbReference type="ChEBI" id="CHEBI:58885"/>
    </ligand>
</feature>
<evidence type="ECO:0000256" key="13">
    <source>
        <dbReference type="SAM" id="MobiDB-lite"/>
    </source>
</evidence>
<feature type="binding site" evidence="11">
    <location>
        <position position="416"/>
    </location>
    <ligand>
        <name>UDP-alpha-D-glucose</name>
        <dbReference type="ChEBI" id="CHEBI:58885"/>
    </ligand>
</feature>
<dbReference type="Gene3D" id="3.90.550.10">
    <property type="entry name" value="Spore Coat Polysaccharide Biosynthesis Protein SpsA, Chain A"/>
    <property type="match status" value="1"/>
</dbReference>
<feature type="transmembrane region" description="Helical" evidence="14">
    <location>
        <begin position="917"/>
        <end position="944"/>
    </location>
</feature>
<dbReference type="Gene3D" id="3.30.40.10">
    <property type="entry name" value="Zinc/RING finger domain, C3HC4 (zinc finger)"/>
    <property type="match status" value="1"/>
</dbReference>
<keyword evidence="3" id="KW-0808">Transferase</keyword>
<dbReference type="Pfam" id="PF14570">
    <property type="entry name" value="zf-RING_4"/>
    <property type="match status" value="1"/>
</dbReference>
<feature type="binding site" evidence="11">
    <location>
        <position position="380"/>
    </location>
    <ligand>
        <name>UDP-alpha-D-glucose</name>
        <dbReference type="ChEBI" id="CHEBI:58885"/>
    </ligand>
</feature>
<dbReference type="FunFam" id="3.30.40.10:FF:000229">
    <property type="entry name" value="Cellulose synthase-like protein D3"/>
    <property type="match status" value="1"/>
</dbReference>
<keyword evidence="6" id="KW-0333">Golgi apparatus</keyword>
<keyword evidence="4 14" id="KW-0812">Transmembrane</keyword>
<feature type="transmembrane region" description="Helical" evidence="14">
    <location>
        <begin position="1050"/>
        <end position="1069"/>
    </location>
</feature>
<dbReference type="GO" id="GO:0009409">
    <property type="term" value="P:response to cold"/>
    <property type="evidence" value="ECO:0007669"/>
    <property type="project" value="UniProtKB-ARBA"/>
</dbReference>
<feature type="active site" evidence="10">
    <location>
        <position position="847"/>
    </location>
</feature>
<feature type="transmembrane region" description="Helical" evidence="14">
    <location>
        <begin position="1075"/>
        <end position="1096"/>
    </location>
</feature>
<dbReference type="GO" id="GO:0030244">
    <property type="term" value="P:cellulose biosynthetic process"/>
    <property type="evidence" value="ECO:0007669"/>
    <property type="project" value="InterPro"/>
</dbReference>
<evidence type="ECO:0000256" key="12">
    <source>
        <dbReference type="PIRSR" id="PIRSR605150-3"/>
    </source>
</evidence>
<evidence type="ECO:0000256" key="9">
    <source>
        <dbReference type="ARBA" id="ARBA00061286"/>
    </source>
</evidence>
<feature type="binding site" evidence="11">
    <location>
        <position position="386"/>
    </location>
    <ligand>
        <name>UDP-alpha-D-glucose</name>
        <dbReference type="ChEBI" id="CHEBI:58885"/>
    </ligand>
</feature>
<sequence length="1144" mass="128474">MTSKSFKASRLSMSSAADGPDSQHKPPMPPTVTFGRRTSSGRYISYSRDDLDSELGSNDFMNYTVHLPPTPDNQPMDPISQKVEEQYVSSSLFTGGFNSVTRAHLMDKVTESEVNHPQMAGSKGSLCAIPGCDGKVMTDERGVDILPCDCGYKICRDCYLDAVKTGDGICPGCKEQYKATDLDEAEEDRRPLPLPLPLPAGMSKMERRLSLMKSTKSQLMRSQTGDFDHNRWLFETNGTYGYGNAIWPKEGGGFVNGNGEKTADPSDLVSKPWRPLTRKLKIPAAVISPYRLLIVIRLVVLALFLQWRITHPNNDAIWLWGMSIVCELWFAFSWVLDQMPKLCPINRSTDLNVLKEKFEMPSLNNPTGKSDLPGIDIFVSTADPEKEPPLVTANTILSILATDYPVEKLACYVSDDGGALLTFEAMAEAASFANMWVPFCRKHNIEPRNPESYFSLKRDPYKNKVRTDFVKDRRRVKREYDEFKVRINGLPDSIRRRSDAYHAREEIKAMKQQRQRRDDEPLESIKIPKATWMADGTHWPGTWLTPSAEHTKGDHAGVIQVMLKPPSDEPLHGTTDEIGTFDLTDIDIRLPMLVYVSREKRPGYDHNKKAGAMNALVRASAIMSNGPFILNLDCDHYIYNSQAMKEGMCFMMDRGGDRICYVQFPQRFEGIDPSDRYANHNTVFFDGNMRALDGLQGPVYVGTGCLFRRIALYGFDPPRAKEHHPGCCSCCFGRNKHATVSHTPEENRALRMGDSDDEEMNLSLAPKKFGNSTYLIDSIPVAEFQGRPLADHPAVKNGRPPGALTIPRELLDTSTVAEAISVISCWYEDKTEWGERVGWIYGSVTEDVVTGYRMHNRGWRSVYCVTKRDAFRGTAPINLTDRLHQVLRWATGSVEIFFSRNNALLASSRMKFLQRIAYLNVGIYPFTSIFLIVYCFLPALSLFSGQFIVQSLDVTFLAYLLTITITLCLLAILEVKWSGIELEEWWRNEQFWLIGGTSAHLAAVLQGLLKVVAGIEISFTLTSKSGGEDEDDDFADLYLVKWTSLMIPPITIMMTNLIAIAVGFSRTIYSSVPQWSRLLGGVFFSFWVLAHLYPFAKGLMGRRGRTPTIVFVWSGLIAITISLLWVAINPPEGANEIGGSFQFP</sequence>
<evidence type="ECO:0000256" key="8">
    <source>
        <dbReference type="ARBA" id="ARBA00023316"/>
    </source>
</evidence>
<organism evidence="15 16">
    <name type="scientific">Daucus carota subsp. sativus</name>
    <name type="common">Carrot</name>
    <dbReference type="NCBI Taxonomy" id="79200"/>
    <lineage>
        <taxon>Eukaryota</taxon>
        <taxon>Viridiplantae</taxon>
        <taxon>Streptophyta</taxon>
        <taxon>Embryophyta</taxon>
        <taxon>Tracheophyta</taxon>
        <taxon>Spermatophyta</taxon>
        <taxon>Magnoliopsida</taxon>
        <taxon>eudicotyledons</taxon>
        <taxon>Gunneridae</taxon>
        <taxon>Pentapetalae</taxon>
        <taxon>asterids</taxon>
        <taxon>campanulids</taxon>
        <taxon>Apiales</taxon>
        <taxon>Apiaceae</taxon>
        <taxon>Apioideae</taxon>
        <taxon>Scandiceae</taxon>
        <taxon>Daucinae</taxon>
        <taxon>Daucus</taxon>
        <taxon>Daucus sect. Daucus</taxon>
    </lineage>
</organism>
<evidence type="ECO:0000256" key="3">
    <source>
        <dbReference type="ARBA" id="ARBA00022679"/>
    </source>
</evidence>
<evidence type="ECO:0000313" key="15">
    <source>
        <dbReference type="EMBL" id="WOG97000.1"/>
    </source>
</evidence>
<evidence type="ECO:0000256" key="5">
    <source>
        <dbReference type="ARBA" id="ARBA00022989"/>
    </source>
</evidence>
<keyword evidence="8" id="KW-0961">Cell wall biogenesis/degradation</keyword>
<evidence type="ECO:0000256" key="10">
    <source>
        <dbReference type="PIRSR" id="PIRSR605150-1"/>
    </source>
</evidence>
<proteinExistence type="inferred from homology"/>
<feature type="region of interest" description="Disordered" evidence="13">
    <location>
        <begin position="1"/>
        <end position="39"/>
    </location>
</feature>
<feature type="binding site" evidence="12">
    <location>
        <position position="633"/>
    </location>
    <ligand>
        <name>Mn(2+)</name>
        <dbReference type="ChEBI" id="CHEBI:29035"/>
    </ligand>
</feature>
<evidence type="ECO:0000256" key="1">
    <source>
        <dbReference type="ARBA" id="ARBA00004653"/>
    </source>
</evidence>
<comment type="subcellular location">
    <subcellularLocation>
        <location evidence="1">Golgi apparatus membrane</location>
        <topology evidence="1">Multi-pass membrane protein</topology>
    </subcellularLocation>
</comment>
<accession>A0AAF0WZV1</accession>